<keyword evidence="2" id="KW-1185">Reference proteome</keyword>
<dbReference type="OrthoDB" id="47410at2759"/>
<evidence type="ECO:0000313" key="2">
    <source>
        <dbReference type="Proteomes" id="UP000095751"/>
    </source>
</evidence>
<accession>A0A1E7FJB6</accession>
<organism evidence="1 2">
    <name type="scientific">Fragilariopsis cylindrus CCMP1102</name>
    <dbReference type="NCBI Taxonomy" id="635003"/>
    <lineage>
        <taxon>Eukaryota</taxon>
        <taxon>Sar</taxon>
        <taxon>Stramenopiles</taxon>
        <taxon>Ochrophyta</taxon>
        <taxon>Bacillariophyta</taxon>
        <taxon>Bacillariophyceae</taxon>
        <taxon>Bacillariophycidae</taxon>
        <taxon>Bacillariales</taxon>
        <taxon>Bacillariaceae</taxon>
        <taxon>Fragilariopsis</taxon>
    </lineage>
</organism>
<reference evidence="1 2" key="1">
    <citation type="submission" date="2016-09" db="EMBL/GenBank/DDBJ databases">
        <title>Extensive genetic diversity and differential bi-allelic expression allows diatom success in the polar Southern Ocean.</title>
        <authorList>
            <consortium name="DOE Joint Genome Institute"/>
            <person name="Mock T."/>
            <person name="Otillar R.P."/>
            <person name="Strauss J."/>
            <person name="Dupont C."/>
            <person name="Frickenhaus S."/>
            <person name="Maumus F."/>
            <person name="Mcmullan M."/>
            <person name="Sanges R."/>
            <person name="Schmutz J."/>
            <person name="Toseland A."/>
            <person name="Valas R."/>
            <person name="Veluchamy A."/>
            <person name="Ward B.J."/>
            <person name="Allen A."/>
            <person name="Barry K."/>
            <person name="Falciatore A."/>
            <person name="Ferrante M."/>
            <person name="Fortunato A.E."/>
            <person name="Gloeckner G."/>
            <person name="Gruber A."/>
            <person name="Hipkin R."/>
            <person name="Janech M."/>
            <person name="Kroth P."/>
            <person name="Leese F."/>
            <person name="Lindquist E."/>
            <person name="Lyon B.R."/>
            <person name="Martin J."/>
            <person name="Mayer C."/>
            <person name="Parker M."/>
            <person name="Quesneville H."/>
            <person name="Raymond J."/>
            <person name="Uhlig C."/>
            <person name="Valentin K.U."/>
            <person name="Worden A.Z."/>
            <person name="Armbrust E.V."/>
            <person name="Bowler C."/>
            <person name="Green B."/>
            <person name="Moulton V."/>
            <person name="Van Oosterhout C."/>
            <person name="Grigoriev I."/>
        </authorList>
    </citation>
    <scope>NUCLEOTIDE SEQUENCE [LARGE SCALE GENOMIC DNA]</scope>
    <source>
        <strain evidence="1 2">CCMP1102</strain>
    </source>
</reference>
<sequence length="108" mass="11985">MDIATLFDGVEVVISCQAGVLVDVLYYLVDRNINAPGVDPQDSRVVVLMGPLTVKRTPGLWKHKTRITPFTLVVDNFGVQCFSKEEADHLFTSVEANYPVKTDWTGSK</sequence>
<dbReference type="EMBL" id="KV784357">
    <property type="protein sequence ID" value="OEU18125.1"/>
    <property type="molecule type" value="Genomic_DNA"/>
</dbReference>
<dbReference type="KEGG" id="fcy:FRACYDRAFT_238559"/>
<gene>
    <name evidence="1" type="ORF">FRACYDRAFT_238559</name>
</gene>
<protein>
    <submittedName>
        <fullName evidence="1">Uncharacterized protein</fullName>
    </submittedName>
</protein>
<proteinExistence type="predicted"/>
<evidence type="ECO:0000313" key="1">
    <source>
        <dbReference type="EMBL" id="OEU18125.1"/>
    </source>
</evidence>
<dbReference type="InParanoid" id="A0A1E7FJB6"/>
<name>A0A1E7FJB6_9STRA</name>
<dbReference type="Proteomes" id="UP000095751">
    <property type="component" value="Unassembled WGS sequence"/>
</dbReference>
<dbReference type="AlphaFoldDB" id="A0A1E7FJB6"/>